<dbReference type="InterPro" id="IPR002919">
    <property type="entry name" value="TIL_dom"/>
</dbReference>
<name>A0A1B0CYU9_PHLPP</name>
<dbReference type="PANTHER" id="PTHR23259">
    <property type="entry name" value="RIDDLE"/>
    <property type="match status" value="1"/>
</dbReference>
<dbReference type="Pfam" id="PF01826">
    <property type="entry name" value="TIL"/>
    <property type="match status" value="5"/>
</dbReference>
<dbReference type="EMBL" id="AJVK01020418">
    <property type="status" value="NOT_ANNOTATED_CDS"/>
    <property type="molecule type" value="Genomic_DNA"/>
</dbReference>
<accession>A0A1B0CYU9</accession>
<proteinExistence type="predicted"/>
<evidence type="ECO:0000313" key="5">
    <source>
        <dbReference type="EnsemblMetazoa" id="PPAI000271-PA"/>
    </source>
</evidence>
<evidence type="ECO:0000259" key="4">
    <source>
        <dbReference type="Pfam" id="PF01826"/>
    </source>
</evidence>
<dbReference type="VEuPathDB" id="VectorBase:PPAI000271"/>
<dbReference type="VEuPathDB" id="VectorBase:PPAPM1_001301"/>
<keyword evidence="2" id="KW-1015">Disulfide bond</keyword>
<evidence type="ECO:0000313" key="6">
    <source>
        <dbReference type="Proteomes" id="UP000092462"/>
    </source>
</evidence>
<feature type="domain" description="TIL" evidence="4">
    <location>
        <begin position="334"/>
        <end position="388"/>
    </location>
</feature>
<keyword evidence="1" id="KW-0646">Protease inhibitor</keyword>
<keyword evidence="6" id="KW-1185">Reference proteome</keyword>
<feature type="domain" description="TIL" evidence="4">
    <location>
        <begin position="228"/>
        <end position="279"/>
    </location>
</feature>
<evidence type="ECO:0000256" key="1">
    <source>
        <dbReference type="ARBA" id="ARBA00022690"/>
    </source>
</evidence>
<feature type="domain" description="TIL" evidence="4">
    <location>
        <begin position="699"/>
        <end position="755"/>
    </location>
</feature>
<sequence>MNFHIRSTVRSFLDMSLDIHQLECMDCCSLRDCIPPHRSIRRSTLEALCFGNAKLPVSLEALLAVATTTADEISWAVITATFFQAVIATELILFVLTAALGYARIDGNCVPKSSCKTCPDYETYLKCGNSCMESCYEDSSKCRTCERSGCFCIDGYSRINGVCRPDKECPNKQCPAFEVYLECGSSCQDNCDKSQVCADVCVPGCYCAPGYARVDGKCVPRKKCPAQCPENEHYLSCGNNCIDHCDRDRLDCPPDCIPGCYCNNDYARINGKCVPRKQCTQCKFNEEYLTCGNACQDLCDTSAVRCTDECIQGCFCKTGYSRINGVCVPRKPYCPDNEVWLDCYQAPPCDRECSRLGKPCDRVGGSCNAGCFCRYGYARDSNTGECVSIGVLHQNLNAQSMKNTGHVATAAKKIVIVPVASMTRDLARKDASVSRAMLDILIQEYAYPLANARHRNPNAQAMKNSSIVATVVQKTATVPLASTAEDLARKDASVDQDTPDIQIQEPAYLAANAHHQNPNARVMKNTDHVATAAQKTATVRLASTTRDLARKDASVDQDTLDILIQETAYLKANAPYRNPNAQAMKNSGHVATAAQKTVIARVANTTGVPVRKDASVFNSDQSDSYEDTYSERDYSKYEEDPDHDDYYNEDDEERRKHHHGHGSHHHGSHYVTPVTQKPRPPPTTEKGPIPLPNPIPKSCPRYEEYHDCGSPCQVECSNLGQKCQKSSARCSEGCYCIPGFARKYPNGPCVPQSKCPRKFTNQYQFIERVANPVASKSN</sequence>
<evidence type="ECO:0000256" key="3">
    <source>
        <dbReference type="SAM" id="MobiDB-lite"/>
    </source>
</evidence>
<organism evidence="5 6">
    <name type="scientific">Phlebotomus papatasi</name>
    <name type="common">Sandfly</name>
    <dbReference type="NCBI Taxonomy" id="29031"/>
    <lineage>
        <taxon>Eukaryota</taxon>
        <taxon>Metazoa</taxon>
        <taxon>Ecdysozoa</taxon>
        <taxon>Arthropoda</taxon>
        <taxon>Hexapoda</taxon>
        <taxon>Insecta</taxon>
        <taxon>Pterygota</taxon>
        <taxon>Neoptera</taxon>
        <taxon>Endopterygota</taxon>
        <taxon>Diptera</taxon>
        <taxon>Nematocera</taxon>
        <taxon>Psychodoidea</taxon>
        <taxon>Psychodidae</taxon>
        <taxon>Phlebotomus</taxon>
        <taxon>Phlebotomus</taxon>
    </lineage>
</organism>
<feature type="region of interest" description="Disordered" evidence="3">
    <location>
        <begin position="613"/>
        <end position="693"/>
    </location>
</feature>
<feature type="compositionally biased region" description="Acidic residues" evidence="3">
    <location>
        <begin position="639"/>
        <end position="652"/>
    </location>
</feature>
<dbReference type="InterPro" id="IPR036084">
    <property type="entry name" value="Ser_inhib-like_sf"/>
</dbReference>
<dbReference type="PANTHER" id="PTHR23259:SF69">
    <property type="entry name" value="GEO11767P1-RELATED"/>
    <property type="match status" value="1"/>
</dbReference>
<dbReference type="Gene3D" id="2.10.25.10">
    <property type="entry name" value="Laminin"/>
    <property type="match status" value="6"/>
</dbReference>
<feature type="compositionally biased region" description="Pro residues" evidence="3">
    <location>
        <begin position="678"/>
        <end position="693"/>
    </location>
</feature>
<feature type="domain" description="TIL" evidence="4">
    <location>
        <begin position="282"/>
        <end position="331"/>
    </location>
</feature>
<dbReference type="GO" id="GO:0030414">
    <property type="term" value="F:peptidase inhibitor activity"/>
    <property type="evidence" value="ECO:0007669"/>
    <property type="project" value="UniProtKB-KW"/>
</dbReference>
<dbReference type="CDD" id="cd19941">
    <property type="entry name" value="TIL"/>
    <property type="match status" value="6"/>
</dbReference>
<dbReference type="AlphaFoldDB" id="A0A1B0CYU9"/>
<protein>
    <recommendedName>
        <fullName evidence="4">TIL domain-containing protein</fullName>
    </recommendedName>
</protein>
<dbReference type="InterPro" id="IPR051368">
    <property type="entry name" value="SerProtInhib-TIL_Domain"/>
</dbReference>
<feature type="compositionally biased region" description="Basic and acidic residues" evidence="3">
    <location>
        <begin position="629"/>
        <end position="638"/>
    </location>
</feature>
<reference evidence="5" key="1">
    <citation type="submission" date="2022-08" db="UniProtKB">
        <authorList>
            <consortium name="EnsemblMetazoa"/>
        </authorList>
    </citation>
    <scope>IDENTIFICATION</scope>
    <source>
        <strain evidence="5">Israel</strain>
    </source>
</reference>
<feature type="domain" description="TIL" evidence="4">
    <location>
        <begin position="174"/>
        <end position="224"/>
    </location>
</feature>
<dbReference type="SUPFAM" id="SSF57567">
    <property type="entry name" value="Serine protease inhibitors"/>
    <property type="match status" value="5"/>
</dbReference>
<dbReference type="EnsemblMetazoa" id="PPAI000271-RA">
    <property type="protein sequence ID" value="PPAI000271-PA"/>
    <property type="gene ID" value="PPAI000271"/>
</dbReference>
<feature type="compositionally biased region" description="Basic residues" evidence="3">
    <location>
        <begin position="655"/>
        <end position="668"/>
    </location>
</feature>
<evidence type="ECO:0000256" key="2">
    <source>
        <dbReference type="ARBA" id="ARBA00023157"/>
    </source>
</evidence>
<dbReference type="Proteomes" id="UP000092462">
    <property type="component" value="Unassembled WGS sequence"/>
</dbReference>